<name>A0A8S3W738_PARAO</name>
<dbReference type="PROSITE" id="PS51294">
    <property type="entry name" value="HTH_MYB"/>
    <property type="match status" value="1"/>
</dbReference>
<organism evidence="8 9">
    <name type="scientific">Parnassius apollo</name>
    <name type="common">Apollo butterfly</name>
    <name type="synonym">Papilio apollo</name>
    <dbReference type="NCBI Taxonomy" id="110799"/>
    <lineage>
        <taxon>Eukaryota</taxon>
        <taxon>Metazoa</taxon>
        <taxon>Ecdysozoa</taxon>
        <taxon>Arthropoda</taxon>
        <taxon>Hexapoda</taxon>
        <taxon>Insecta</taxon>
        <taxon>Pterygota</taxon>
        <taxon>Neoptera</taxon>
        <taxon>Endopterygota</taxon>
        <taxon>Lepidoptera</taxon>
        <taxon>Glossata</taxon>
        <taxon>Ditrysia</taxon>
        <taxon>Papilionoidea</taxon>
        <taxon>Papilionidae</taxon>
        <taxon>Parnassiinae</taxon>
        <taxon>Parnassini</taxon>
        <taxon>Parnassius</taxon>
        <taxon>Parnassius</taxon>
    </lineage>
</organism>
<keyword evidence="2" id="KW-0238">DNA-binding</keyword>
<keyword evidence="4" id="KW-0539">Nucleus</keyword>
<feature type="domain" description="Myb-like" evidence="6">
    <location>
        <begin position="67"/>
        <end position="117"/>
    </location>
</feature>
<evidence type="ECO:0000313" key="9">
    <source>
        <dbReference type="Proteomes" id="UP000691718"/>
    </source>
</evidence>
<dbReference type="GO" id="GO:0000978">
    <property type="term" value="F:RNA polymerase II cis-regulatory region sequence-specific DNA binding"/>
    <property type="evidence" value="ECO:0007669"/>
    <property type="project" value="TreeGrafter"/>
</dbReference>
<dbReference type="EMBL" id="CAJQZP010000196">
    <property type="protein sequence ID" value="CAG4944971.1"/>
    <property type="molecule type" value="Genomic_DNA"/>
</dbReference>
<dbReference type="AlphaFoldDB" id="A0A8S3W738"/>
<dbReference type="InterPro" id="IPR017930">
    <property type="entry name" value="Myb_dom"/>
</dbReference>
<evidence type="ECO:0000256" key="3">
    <source>
        <dbReference type="ARBA" id="ARBA00023163"/>
    </source>
</evidence>
<dbReference type="PROSITE" id="PS50090">
    <property type="entry name" value="MYB_LIKE"/>
    <property type="match status" value="1"/>
</dbReference>
<evidence type="ECO:0000256" key="5">
    <source>
        <dbReference type="SAM" id="MobiDB-lite"/>
    </source>
</evidence>
<dbReference type="CDD" id="cd00167">
    <property type="entry name" value="SANT"/>
    <property type="match status" value="1"/>
</dbReference>
<dbReference type="SMART" id="SM00717">
    <property type="entry name" value="SANT"/>
    <property type="match status" value="1"/>
</dbReference>
<feature type="region of interest" description="Disordered" evidence="5">
    <location>
        <begin position="22"/>
        <end position="73"/>
    </location>
</feature>
<dbReference type="InterPro" id="IPR001005">
    <property type="entry name" value="SANT/Myb"/>
</dbReference>
<dbReference type="PANTHER" id="PTHR46621:SF1">
    <property type="entry name" value="SNRNA-ACTIVATING PROTEIN COMPLEX SUBUNIT 4"/>
    <property type="match status" value="1"/>
</dbReference>
<evidence type="ECO:0000256" key="1">
    <source>
        <dbReference type="ARBA" id="ARBA00023015"/>
    </source>
</evidence>
<dbReference type="OrthoDB" id="2143914at2759"/>
<reference evidence="8" key="1">
    <citation type="submission" date="2021-04" db="EMBL/GenBank/DDBJ databases">
        <authorList>
            <person name="Tunstrom K."/>
        </authorList>
    </citation>
    <scope>NUCLEOTIDE SEQUENCE</scope>
</reference>
<keyword evidence="3" id="KW-0804">Transcription</keyword>
<dbReference type="Pfam" id="PF13921">
    <property type="entry name" value="Myb_DNA-bind_6"/>
    <property type="match status" value="1"/>
</dbReference>
<sequence length="129" mass="15158">MQYQSNEEDDLQYRIFGESFNFPIESNSSNAGRRRKRSGYDSDTSEYSEDSTAYDDAPAATKSFGPRKNINRGRWTKEEDKRLKMYVKMYSENWEAIAAQFSDRSDVQCQQRWTKVVNPELVKGPWTKE</sequence>
<evidence type="ECO:0000259" key="7">
    <source>
        <dbReference type="PROSITE" id="PS51294"/>
    </source>
</evidence>
<comment type="caution">
    <text evidence="8">The sequence shown here is derived from an EMBL/GenBank/DDBJ whole genome shotgun (WGS) entry which is preliminary data.</text>
</comment>
<protein>
    <submittedName>
        <fullName evidence="8">(apollo) hypothetical protein</fullName>
    </submittedName>
</protein>
<evidence type="ECO:0000313" key="8">
    <source>
        <dbReference type="EMBL" id="CAG4944971.1"/>
    </source>
</evidence>
<dbReference type="PANTHER" id="PTHR46621">
    <property type="entry name" value="SNRNA-ACTIVATING PROTEIN COMPLEX SUBUNIT 4"/>
    <property type="match status" value="1"/>
</dbReference>
<gene>
    <name evidence="8" type="ORF">PAPOLLO_LOCUS2979</name>
</gene>
<feature type="compositionally biased region" description="Acidic residues" evidence="5">
    <location>
        <begin position="43"/>
        <end position="53"/>
    </location>
</feature>
<proteinExistence type="predicted"/>
<dbReference type="Proteomes" id="UP000691718">
    <property type="component" value="Unassembled WGS sequence"/>
</dbReference>
<evidence type="ECO:0000256" key="2">
    <source>
        <dbReference type="ARBA" id="ARBA00023125"/>
    </source>
</evidence>
<accession>A0A8S3W738</accession>
<feature type="non-terminal residue" evidence="8">
    <location>
        <position position="1"/>
    </location>
</feature>
<feature type="domain" description="HTH myb-type" evidence="7">
    <location>
        <begin position="67"/>
        <end position="121"/>
    </location>
</feature>
<dbReference type="FunFam" id="1.10.10.60:FF:000016">
    <property type="entry name" value="Transcriptional activator Myb isoform A"/>
    <property type="match status" value="1"/>
</dbReference>
<dbReference type="InterPro" id="IPR051575">
    <property type="entry name" value="Myb-like_DNA-bd"/>
</dbReference>
<dbReference type="GO" id="GO:0001006">
    <property type="term" value="F:RNA polymerase III type 3 promoter sequence-specific DNA binding"/>
    <property type="evidence" value="ECO:0007669"/>
    <property type="project" value="TreeGrafter"/>
</dbReference>
<keyword evidence="1" id="KW-0805">Transcription regulation</keyword>
<dbReference type="GO" id="GO:0042795">
    <property type="term" value="P:snRNA transcription by RNA polymerase II"/>
    <property type="evidence" value="ECO:0007669"/>
    <property type="project" value="TreeGrafter"/>
</dbReference>
<evidence type="ECO:0000259" key="6">
    <source>
        <dbReference type="PROSITE" id="PS50090"/>
    </source>
</evidence>
<dbReference type="GO" id="GO:0042796">
    <property type="term" value="P:snRNA transcription by RNA polymerase III"/>
    <property type="evidence" value="ECO:0007669"/>
    <property type="project" value="TreeGrafter"/>
</dbReference>
<evidence type="ECO:0000256" key="4">
    <source>
        <dbReference type="ARBA" id="ARBA00023242"/>
    </source>
</evidence>
<keyword evidence="9" id="KW-1185">Reference proteome</keyword>
<dbReference type="GO" id="GO:0019185">
    <property type="term" value="C:snRNA-activating protein complex"/>
    <property type="evidence" value="ECO:0007669"/>
    <property type="project" value="TreeGrafter"/>
</dbReference>